<dbReference type="Pfam" id="PF00630">
    <property type="entry name" value="Filamin"/>
    <property type="match status" value="1"/>
</dbReference>
<proteinExistence type="predicted"/>
<dbReference type="OrthoDB" id="5334309at2759"/>
<feature type="region of interest" description="Disordered" evidence="2">
    <location>
        <begin position="1689"/>
        <end position="1718"/>
    </location>
</feature>
<dbReference type="SUPFAM" id="SSF81296">
    <property type="entry name" value="E set domains"/>
    <property type="match status" value="2"/>
</dbReference>
<dbReference type="InterPro" id="IPR014756">
    <property type="entry name" value="Ig_E-set"/>
</dbReference>
<organism evidence="3 4">
    <name type="scientific">Cryptosporidium meleagridis</name>
    <dbReference type="NCBI Taxonomy" id="93969"/>
    <lineage>
        <taxon>Eukaryota</taxon>
        <taxon>Sar</taxon>
        <taxon>Alveolata</taxon>
        <taxon>Apicomplexa</taxon>
        <taxon>Conoidasida</taxon>
        <taxon>Coccidia</taxon>
        <taxon>Eucoccidiorida</taxon>
        <taxon>Eimeriorina</taxon>
        <taxon>Cryptosporidiidae</taxon>
        <taxon>Cryptosporidium</taxon>
    </lineage>
</organism>
<dbReference type="Proteomes" id="UP000236928">
    <property type="component" value="Unassembled WGS sequence"/>
</dbReference>
<reference evidence="3 4" key="1">
    <citation type="submission" date="2014-04" db="EMBL/GenBank/DDBJ databases">
        <title>Comparative Genomics of Cryptosporidium Species.</title>
        <authorList>
            <person name="Silva J.C."/>
            <person name="Su Q."/>
            <person name="Chalmers R."/>
            <person name="Chibucos M.C."/>
            <person name="Elwin K."/>
            <person name="Godinez A."/>
            <person name="Guo F."/>
            <person name="Huynh K."/>
            <person name="Orvis J."/>
            <person name="Ott S."/>
            <person name="Sadzewicz L."/>
            <person name="Sengamalay N."/>
            <person name="Shetty A."/>
            <person name="Sun M."/>
            <person name="Tallon L."/>
            <person name="Xiao L."/>
            <person name="Zhang H."/>
            <person name="Fraser C.M."/>
            <person name="Zhu G."/>
            <person name="Kissinger J."/>
            <person name="Widmer G."/>
        </authorList>
    </citation>
    <scope>NUCLEOTIDE SEQUENCE [LARGE SCALE GENOMIC DNA]</scope>
    <source>
        <strain evidence="3 4">UKMEL1</strain>
    </source>
</reference>
<dbReference type="Gene3D" id="2.60.40.10">
    <property type="entry name" value="Immunoglobulins"/>
    <property type="match status" value="2"/>
</dbReference>
<evidence type="ECO:0000313" key="4">
    <source>
        <dbReference type="Proteomes" id="UP000236928"/>
    </source>
</evidence>
<name>A0A2P4Z3W3_9CRYT</name>
<feature type="compositionally biased region" description="Low complexity" evidence="2">
    <location>
        <begin position="1696"/>
        <end position="1710"/>
    </location>
</feature>
<dbReference type="PROSITE" id="PS50194">
    <property type="entry name" value="FILAMIN_REPEAT"/>
    <property type="match status" value="1"/>
</dbReference>
<dbReference type="InterPro" id="IPR013783">
    <property type="entry name" value="Ig-like_fold"/>
</dbReference>
<accession>A0A2P4Z3W3</accession>
<feature type="repeat" description="Filamin" evidence="1">
    <location>
        <begin position="788"/>
        <end position="823"/>
    </location>
</feature>
<evidence type="ECO:0000256" key="2">
    <source>
        <dbReference type="SAM" id="MobiDB-lite"/>
    </source>
</evidence>
<feature type="region of interest" description="Disordered" evidence="2">
    <location>
        <begin position="1464"/>
        <end position="1485"/>
    </location>
</feature>
<evidence type="ECO:0000256" key="1">
    <source>
        <dbReference type="PROSITE-ProRule" id="PRU00087"/>
    </source>
</evidence>
<dbReference type="PANTHER" id="PTHR42264">
    <property type="entry name" value="EPHRIN_REC_LIKE DOMAIN-CONTAINING PROTEIN"/>
    <property type="match status" value="1"/>
</dbReference>
<protein>
    <submittedName>
        <fullName evidence="3">Filamin/ABP280 repeat family protein</fullName>
    </submittedName>
</protein>
<gene>
    <name evidence="3" type="ORF">CmeUKMEL1_14045</name>
</gene>
<dbReference type="EMBL" id="JIBK01000048">
    <property type="protein sequence ID" value="POM84768.1"/>
    <property type="molecule type" value="Genomic_DNA"/>
</dbReference>
<feature type="compositionally biased region" description="Polar residues" evidence="2">
    <location>
        <begin position="1464"/>
        <end position="1474"/>
    </location>
</feature>
<dbReference type="VEuPathDB" id="CryptoDB:CmeUKMEL1_14045"/>
<dbReference type="InterPro" id="IPR017868">
    <property type="entry name" value="Filamin/ABP280_repeat-like"/>
</dbReference>
<sequence length="2000" mass="230565">MSLNLAIANLGVEVYISSVREFELPNKNDYTNNSVNCICVLWLPYEDPLEIFGLQQGIRWDPILGRRCTGVAVARPCTKPGKLKSLECDFTTYIHALNVAKVKYVHNKEINTVSDKSDSEEISCSEKSIGKSIGNAKFEDALKFCVEFPHKHYSSSQIYNGKYCIYNPNLDEISHLLSPDEDSKEPMPIFVSLGYISETSQNSRVFRPASKWRRPLNAIGDGRYNLENSNPINWIGTAAITKEDWIRSYTSGRVFPLKLLPHYQLMSLVADYRKQILDENSIKEKGTVSSLINLLMSEIEKFKVEISNLRLDGGDINSSNEKYDNDFGTIQIQIKTFLSYPIRTEGALKPLVTVFNRQDMKNQFFLASLCYVDIILLDNVPAWSDIDIWDIAHSKIHICVVWKHERGILHQGGNALELFPYRCVKINGLPENIEFKDMKTIKEKNMRMRCLFSGRVLLTPVPGSEPDIYIYMLLNGKPFSCIRNPISMRNFDPSTSNYDKYYDLDRIDSGVESVIKEFETRGRFSGTLKCKVNVWPDNSCFLSRKEYSYLNLRPQNGIVYNILHDYQTKMPDHYSAPTLGPYGVWVGYSVNDKSDEIIESEKFQNLFDEAIYQMNSATHEEKQVIPIEDYSYNRKDDFQSEDSDENFINDKYLVDTKINAIEQLDQEYIEGNLKRFNQDIRSFKPYVPHMSTLIGSGIKPGVAGEWITFTIQSRDEDGNKSCIGKSKIHIRLRSVGYIKYTFTAEPYGLEYKNPNNDALINVDENEVCKVGVDQIDVPIEWCSVESYHGVYNCRMRCERSGQYLLRVTMDGLPIGGSPYDVTITPSIPEAKASSTIGEGTIKCKACPTVNYMIDIEAIKACKGKVPKYINSFIVILCDEFGNRISTGGHQLKVKCNSKIGKIHAVYDNWDGSYVVYYTIHLERTIQNFDQKIIDKINSICYKKNNSNQLRSYSNSNPKTTTTTTRAIEQALGVSTRVTNSKIDFNSEELGGLFNTRKLQHMTNFEYNDENFLESEEVIITSICDLEISVYLNNRPIYGSPFTPYIDNLVEIRNWYRIVELNSSDSTERKFEKLLESDDFEGAIKLMKELERKYLHDFKVILEELERDPTEQEQILDKVGKISNEQDQWTLLQKNKKRLEQIIRDNNDRENLILTFGRFLLKRLESQMIRRQKVDSDLSSYRILKENNLEPLCHSLEVEYNKFQQQRTRELIRLVSLLETNKLNSLEELMELYQLIADELRSLGRGNLANQFDLVNRCLIEEQQLTNIRESLQRKSEVLAKMDEMVTTREKALEMILSNYSQAIKMEEDHIEEEIEKIKVDVLRKLNFNPSTGVQTEDSLSFTDTIVGPLILDRILGNDENLSKNDLNNNNQHNNYHKSNFNKYFSIIDHNNSDYAIHVMKMYWKPLMEWDLKCFVKILKQCPRISICLRELFSYFANTRWKNNETQMSIYGDLIHKSDNENYYSSDKNNNFGNNHQDEESINNNNNNNNIVNNILINYNDNSTSINNNNNNKFSNKENIKSISKWTVGSPLVTSDDPNLSMYRKAMGITRNGFKRLIVSLNLSPELIKSEKTIEGLFHKYSMERTTSNINYGNKNVRVITQELWIPLLRELAYINALVRFDVLRQSTLGSNALLRLYKNINDITGKVDYSVWENNISSTNIGDKLMINLESDDFKGLNQNLINSKNKIKDEQSDQNNMNNNSNSSNNNNNTELGGNHKNHVLQSGVAVTQDNIKDLNRVTAFRHFCELHLIPLYKQVYGNEDFTTMLMLPFSKILLSEQDELLRGLDVIDFKDSGGAFTNSEEISGNNSNEELIENKKRYLSSQSTHEKVECKINNCLKIVVSQLKMNIASATFIQIASKSMKEYEFDITRELVEFKRISNDDDILKNYYVTEFDYIKPLQLHEYLTNIGIIPGHISGNEMHNILEKVLSSREEYLPKELPVTYKYPKSLSFPGYIETLSICIAKGIVSKLSGSLWSEGDIRTEVIEHLVLFNLYDTSRI</sequence>
<keyword evidence="4" id="KW-1185">Reference proteome</keyword>
<evidence type="ECO:0000313" key="3">
    <source>
        <dbReference type="EMBL" id="POM84768.1"/>
    </source>
</evidence>
<comment type="caution">
    <text evidence="3">The sequence shown here is derived from an EMBL/GenBank/DDBJ whole genome shotgun (WGS) entry which is preliminary data.</text>
</comment>